<evidence type="ECO:0000313" key="4">
    <source>
        <dbReference type="Proteomes" id="UP000531581"/>
    </source>
</evidence>
<evidence type="ECO:0000313" key="3">
    <source>
        <dbReference type="EMBL" id="NVP29445.1"/>
    </source>
</evidence>
<accession>A0A7Y7UPR8</accession>
<name>A0A7Y7UPR8_9SPHN</name>
<feature type="chain" id="PRO_5031066189" evidence="1">
    <location>
        <begin position="21"/>
        <end position="359"/>
    </location>
</feature>
<sequence>MRHWGMAAMVALLATSGVSARDLEVPANKGWMHAETKLIVRSSVAGLNRTAITDATTSEHDIAVKLESPDKAVFATLFVFHPAVPSVPLWFDRSRAAIEERKNFDKGAPASADPIAFAPMGTGPAVGLRQSWSLLSSPYRSTSLAVMPMGEWLLVIRLTAEKLTATTLDGKMDEIIAALKPAIATTPAYPGPAVPIQPCASQTDFAHLPKAKVEKPGGANMLANLLMSAAMASVVEKNKTDPHAELEKPAAPLCRDGEGHTPFGVYRWQAADSEGYMIALYDAGRTIDVFPDLISQAKNDKAKSYAVRLNDVDNSASSYPSFNNLPRPEQVWDLVNKGAPTGKSRGGNITINSEALGGS</sequence>
<comment type="caution">
    <text evidence="3">The sequence shown here is derived from an EMBL/GenBank/DDBJ whole genome shotgun (WGS) entry which is preliminary data.</text>
</comment>
<dbReference type="RefSeq" id="WP_156477819.1">
    <property type="nucleotide sequence ID" value="NZ_JABEOV010000005.1"/>
</dbReference>
<evidence type="ECO:0000313" key="5">
    <source>
        <dbReference type="Proteomes" id="UP000557656"/>
    </source>
</evidence>
<keyword evidence="1" id="KW-0732">Signal</keyword>
<dbReference type="GeneID" id="78487307"/>
<dbReference type="Proteomes" id="UP000557656">
    <property type="component" value="Unassembled WGS sequence"/>
</dbReference>
<organism evidence="3 4">
    <name type="scientific">Sphingomonas sanguinis</name>
    <dbReference type="NCBI Taxonomy" id="33051"/>
    <lineage>
        <taxon>Bacteria</taxon>
        <taxon>Pseudomonadati</taxon>
        <taxon>Pseudomonadota</taxon>
        <taxon>Alphaproteobacteria</taxon>
        <taxon>Sphingomonadales</taxon>
        <taxon>Sphingomonadaceae</taxon>
        <taxon>Sphingomonas</taxon>
    </lineage>
</organism>
<reference evidence="4 5" key="1">
    <citation type="submission" date="2020-05" db="EMBL/GenBank/DDBJ databases">
        <title>Draft Genome Sequences of Sphingomonas sp. Isolated from the International Space Station.</title>
        <authorList>
            <person name="Bijlani S."/>
            <person name="Singh N.K."/>
            <person name="Mason C.E."/>
            <person name="Wang C.C."/>
            <person name="Venkateswaran K."/>
        </authorList>
    </citation>
    <scope>NUCLEOTIDE SEQUENCE [LARGE SCALE GENOMIC DNA]</scope>
    <source>
        <strain evidence="2 5">IIF7SW-B5</strain>
        <strain evidence="3">ISS-IIF7SWP</strain>
    </source>
</reference>
<dbReference type="EMBL" id="JABYQV010000001">
    <property type="protein sequence ID" value="NVP29445.1"/>
    <property type="molecule type" value="Genomic_DNA"/>
</dbReference>
<dbReference type="AlphaFoldDB" id="A0A7Y7UPR8"/>
<evidence type="ECO:0000313" key="2">
    <source>
        <dbReference type="EMBL" id="NNG52020.1"/>
    </source>
</evidence>
<gene>
    <name evidence="2" type="ORF">HKX05_01485</name>
    <name evidence="3" type="ORF">HLV41_00155</name>
</gene>
<proteinExistence type="predicted"/>
<dbReference type="Proteomes" id="UP000531581">
    <property type="component" value="Unassembled WGS sequence"/>
</dbReference>
<dbReference type="EMBL" id="JABEOV010000005">
    <property type="protein sequence ID" value="NNG52020.1"/>
    <property type="molecule type" value="Genomic_DNA"/>
</dbReference>
<feature type="signal peptide" evidence="1">
    <location>
        <begin position="1"/>
        <end position="20"/>
    </location>
</feature>
<protein>
    <submittedName>
        <fullName evidence="3">Uncharacterized protein</fullName>
    </submittedName>
</protein>
<keyword evidence="5" id="KW-1185">Reference proteome</keyword>
<evidence type="ECO:0000256" key="1">
    <source>
        <dbReference type="SAM" id="SignalP"/>
    </source>
</evidence>